<comment type="caution">
    <text evidence="1">The sequence shown here is derived from an EMBL/GenBank/DDBJ whole genome shotgun (WGS) entry which is preliminary data.</text>
</comment>
<protein>
    <submittedName>
        <fullName evidence="1">Uncharacterized protein</fullName>
    </submittedName>
</protein>
<dbReference type="RefSeq" id="WP_141643378.1">
    <property type="nucleotide sequence ID" value="NZ_VIFM01000055.1"/>
</dbReference>
<dbReference type="Proteomes" id="UP000315369">
    <property type="component" value="Unassembled WGS sequence"/>
</dbReference>
<evidence type="ECO:0000313" key="1">
    <source>
        <dbReference type="EMBL" id="TQF14917.1"/>
    </source>
</evidence>
<name>A0A540X0V7_9BACT</name>
<dbReference type="AlphaFoldDB" id="A0A540X0V7"/>
<sequence length="269" mass="29502">MSIRTPEPAVTEAATGAREAPARIESGLSWRMLLSELGVAGPTCPSCGHGFEKMPQRKRACPKCSVILYSRKRAFDGAKSLLTETQARDDAAQGSLRSFVQIGGMPEPEVDALLLFLHGQLGRVPTAHEVVAEILMRQAATHAEAWNWGLYRNARFNLAEALVRQGRREDALNLFLEVLLLDLNGPRNMGTKDPEVVRLFPPFDPSTAFLAPGAIGRAVDVMADLSLSSDEVEKRFISLDGSTEPLRGLPRSAVDAWRDLKRVFANGRR</sequence>
<accession>A0A540X0V7</accession>
<dbReference type="OrthoDB" id="5637990at2"/>
<gene>
    <name evidence="1" type="ORF">FJV41_16140</name>
</gene>
<reference evidence="1 2" key="1">
    <citation type="submission" date="2019-06" db="EMBL/GenBank/DDBJ databases">
        <authorList>
            <person name="Livingstone P."/>
            <person name="Whitworth D."/>
        </authorList>
    </citation>
    <scope>NUCLEOTIDE SEQUENCE [LARGE SCALE GENOMIC DNA]</scope>
    <source>
        <strain evidence="1 2">AM401</strain>
    </source>
</reference>
<dbReference type="EMBL" id="VIFM01000055">
    <property type="protein sequence ID" value="TQF14917.1"/>
    <property type="molecule type" value="Genomic_DNA"/>
</dbReference>
<keyword evidence="2" id="KW-1185">Reference proteome</keyword>
<evidence type="ECO:0000313" key="2">
    <source>
        <dbReference type="Proteomes" id="UP000315369"/>
    </source>
</evidence>
<proteinExistence type="predicted"/>
<organism evidence="1 2">
    <name type="scientific">Myxococcus llanfairpwllgwyngyllgogerychwyrndrobwllllantysiliogogogochensis</name>
    <dbReference type="NCBI Taxonomy" id="2590453"/>
    <lineage>
        <taxon>Bacteria</taxon>
        <taxon>Pseudomonadati</taxon>
        <taxon>Myxococcota</taxon>
        <taxon>Myxococcia</taxon>
        <taxon>Myxococcales</taxon>
        <taxon>Cystobacterineae</taxon>
        <taxon>Myxococcaceae</taxon>
        <taxon>Myxococcus</taxon>
    </lineage>
</organism>